<evidence type="ECO:0000313" key="2">
    <source>
        <dbReference type="EMBL" id="CAI4064300.1"/>
    </source>
</evidence>
<sequence length="995" mass="96903">MKLLSALYLFALTGTALAESITTVITATKNGHVYTKTVTQDATFVWAGEGSAATSTVTAAPISISSAETSSAVSSSAVSSAESSSANEGSGSSITTVITATKNGHVYTKTVTQDATFVWTGEGSAATSTVSPVAVSSAAVSSAEPSSANEGSGSSITTVITATKNGHVYTKTVTQDATFVWAGEGSAATSTVTAAPISISSAETSSAVSSSAVSSAESSSANEGSGSSITTVITATKNGHVYTKTVTQDATFVWTGEGSAATSTVTAAPISISSAETSSAVSSSAVSSAESSSANEGSGSSITTVITATKNGHVYTKTVTQDATFVWTGEGSAATSTVSPVAVSSAAVSSAEPSSANEGSGSSITTVITATKNGHVYTKTVTQDATFVWTGEGSAATSTVTAAPISISSAETSSAVSSSAVSSAESSSANEGSGSSITTVITATKNGHVYTKTVTQDATFVWTGEGSAATSTVSPVAVSSAAVSSAEPSSANEGSGSSITTVITATKNGHVYTKTVTQDATFVWTGEGSAATSTVTAAPISISSAETSSAVSSSAVSSAESSSANEGSGSSITTVITATKNGHVYTKTVTQDATFVWTGEGSAATSTVSPVAVSSAAVSSAEPSSANEGSGSSITTVITATKNGHVYTKTVTQDATFVWTGEGSAATSTVSPVAVSSAAVSSAEPSSANEGSGSSITTVITATKNGHVYTKTVTQDATFVWTGEGSAATSTVSPVAVSSAAVSSAEPSSANEGSGSSITTVITATKNGHVYTKTVTQDATFVWTGEGSAATSTVSPVAVSSAAVSSAEISSADVSSAEISSAVSFANVSSTISFENVSSAETSSANEGSGSSITTVITATKNGYVYTKTVTQDATCVGAGESSPATSAVSSAAAAATSGSSIATVITSTKNGHLYTEIVTQDASFVRTDEGSNIWAPSTSTSAGIVSKASATTVATSATAKSSTTAQIASYTGAADAVTAGTGLMGAALAVVIFL</sequence>
<dbReference type="Pfam" id="PF17357">
    <property type="entry name" value="FIT1_2"/>
    <property type="match status" value="4"/>
</dbReference>
<feature type="signal peptide" evidence="1">
    <location>
        <begin position="1"/>
        <end position="18"/>
    </location>
</feature>
<dbReference type="InterPro" id="IPR035323">
    <property type="entry name" value="Fit2"/>
</dbReference>
<evidence type="ECO:0000313" key="3">
    <source>
        <dbReference type="Proteomes" id="UP001162085"/>
    </source>
</evidence>
<keyword evidence="3" id="KW-1185">Reference proteome</keyword>
<proteinExistence type="predicted"/>
<dbReference type="Proteomes" id="UP001162085">
    <property type="component" value="Chromosome 8"/>
</dbReference>
<name>A0ABN8WZK5_SACUV</name>
<feature type="chain" id="PRO_5046491262" evidence="1">
    <location>
        <begin position="19"/>
        <end position="995"/>
    </location>
</feature>
<reference evidence="2" key="1">
    <citation type="submission" date="2022-10" db="EMBL/GenBank/DDBJ databases">
        <authorList>
            <person name="Byrne P K."/>
        </authorList>
    </citation>
    <scope>NUCLEOTIDE SEQUENCE</scope>
    <source>
        <strain evidence="2">ZP964</strain>
    </source>
</reference>
<accession>A0ABN8WZK5</accession>
<keyword evidence="1" id="KW-0732">Signal</keyword>
<organism evidence="2 3">
    <name type="scientific">Saccharomyces uvarum</name>
    <name type="common">Yeast</name>
    <name type="synonym">Saccharomyces bayanus var. uvarum</name>
    <dbReference type="NCBI Taxonomy" id="230603"/>
    <lineage>
        <taxon>Eukaryota</taxon>
        <taxon>Fungi</taxon>
        <taxon>Dikarya</taxon>
        <taxon>Ascomycota</taxon>
        <taxon>Saccharomycotina</taxon>
        <taxon>Saccharomycetes</taxon>
        <taxon>Saccharomycetales</taxon>
        <taxon>Saccharomycetaceae</taxon>
        <taxon>Saccharomyces</taxon>
    </lineage>
</organism>
<gene>
    <name evidence="2" type="primary">SUVZ08G0060</name>
    <name evidence="2" type="ORF">SUVZ_08G0060</name>
</gene>
<evidence type="ECO:0000256" key="1">
    <source>
        <dbReference type="SAM" id="SignalP"/>
    </source>
</evidence>
<dbReference type="EMBL" id="OX365935">
    <property type="protein sequence ID" value="CAI4064300.1"/>
    <property type="molecule type" value="Genomic_DNA"/>
</dbReference>
<protein>
    <submittedName>
        <fullName evidence="2">Uncharacterized protein</fullName>
    </submittedName>
</protein>